<name>A0A381NYY1_9ZZZZ</name>
<keyword evidence="5" id="KW-0808">Transferase</keyword>
<evidence type="ECO:0000256" key="5">
    <source>
        <dbReference type="ARBA" id="ARBA00022679"/>
    </source>
</evidence>
<keyword evidence="7" id="KW-0443">Lipid metabolism</keyword>
<dbReference type="InterPro" id="IPR016039">
    <property type="entry name" value="Thiolase-like"/>
</dbReference>
<feature type="domain" description="Beta-ketoacyl-[acyl-carrier-protein] synthase III N-terminal" evidence="10">
    <location>
        <begin position="106"/>
        <end position="183"/>
    </location>
</feature>
<dbReference type="SUPFAM" id="SSF53901">
    <property type="entry name" value="Thiolase-like"/>
    <property type="match status" value="1"/>
</dbReference>
<dbReference type="PANTHER" id="PTHR43091:SF1">
    <property type="entry name" value="BETA-KETOACYL-[ACYL-CARRIER-PROTEIN] SYNTHASE III, CHLOROPLASTIC"/>
    <property type="match status" value="1"/>
</dbReference>
<protein>
    <recommendedName>
        <fullName evidence="3">beta-ketoacyl-[acyl-carrier-protein] synthase III</fullName>
        <ecNumber evidence="3">2.3.1.180</ecNumber>
    </recommendedName>
</protein>
<dbReference type="Pfam" id="PF08545">
    <property type="entry name" value="ACP_syn_III"/>
    <property type="match status" value="1"/>
</dbReference>
<dbReference type="FunFam" id="3.40.47.10:FF:000004">
    <property type="entry name" value="3-oxoacyl-[acyl-carrier-protein] synthase 3"/>
    <property type="match status" value="1"/>
</dbReference>
<dbReference type="NCBIfam" id="TIGR00747">
    <property type="entry name" value="fabH"/>
    <property type="match status" value="1"/>
</dbReference>
<dbReference type="Pfam" id="PF08541">
    <property type="entry name" value="ACP_syn_III_C"/>
    <property type="match status" value="1"/>
</dbReference>
<dbReference type="GO" id="GO:0033818">
    <property type="term" value="F:beta-ketoacyl-acyl-carrier-protein synthase III activity"/>
    <property type="evidence" value="ECO:0007669"/>
    <property type="project" value="UniProtKB-EC"/>
</dbReference>
<evidence type="ECO:0000259" key="9">
    <source>
        <dbReference type="Pfam" id="PF08541"/>
    </source>
</evidence>
<comment type="pathway">
    <text evidence="1">Lipid metabolism; fatty acid biosynthesis.</text>
</comment>
<evidence type="ECO:0000256" key="3">
    <source>
        <dbReference type="ARBA" id="ARBA00012333"/>
    </source>
</evidence>
<dbReference type="InterPro" id="IPR013747">
    <property type="entry name" value="ACP_syn_III_C"/>
</dbReference>
<proteinExistence type="inferred from homology"/>
<evidence type="ECO:0000256" key="4">
    <source>
        <dbReference type="ARBA" id="ARBA00022516"/>
    </source>
</evidence>
<keyword evidence="6" id="KW-0276">Fatty acid metabolism</keyword>
<dbReference type="EC" id="2.3.1.180" evidence="3"/>
<dbReference type="EMBL" id="UINC01000664">
    <property type="protein sequence ID" value="SUZ59118.1"/>
    <property type="molecule type" value="Genomic_DNA"/>
</dbReference>
<dbReference type="NCBIfam" id="NF006829">
    <property type="entry name" value="PRK09352.1"/>
    <property type="match status" value="1"/>
</dbReference>
<evidence type="ECO:0000313" key="11">
    <source>
        <dbReference type="EMBL" id="SUZ59118.1"/>
    </source>
</evidence>
<sequence length="321" mass="34813">MFTKIISTGSYLPENTVTNHDLEQQVDTSDEWIRARTGIEHRRIALNDQNTSDLAYEAAKRAINKAGIAAESIDLVVVGTCTPDVVTPNVGTILQERLGIRGSPAFSVEAACSGFIYAMNIADKFIRSGDSSCALVVGAETLSRITDWTDRNTCVLFADGAGAAILKPSDKPGVIFSKLGADGTYGDLLYVPYGTSKRPEEPKPDDYCLHMKGNEVFKVAVKTLESITLEALEQQNMTANDIDWFIPHQANTRIIHSVSKRLGIPIEKVIITLRYHGNTSAASIPLALDEGIDSGKINQGDTILMQSFGAGFTWGTMIITL</sequence>
<evidence type="ECO:0000259" key="10">
    <source>
        <dbReference type="Pfam" id="PF08545"/>
    </source>
</evidence>
<dbReference type="GO" id="GO:0006633">
    <property type="term" value="P:fatty acid biosynthetic process"/>
    <property type="evidence" value="ECO:0007669"/>
    <property type="project" value="UniProtKB-KW"/>
</dbReference>
<comment type="similarity">
    <text evidence="2">Belongs to the thiolase-like superfamily. FabH family.</text>
</comment>
<gene>
    <name evidence="11" type="ORF">METZ01_LOCUS11972</name>
</gene>
<evidence type="ECO:0000256" key="1">
    <source>
        <dbReference type="ARBA" id="ARBA00005194"/>
    </source>
</evidence>
<keyword evidence="8" id="KW-0275">Fatty acid biosynthesis</keyword>
<dbReference type="AlphaFoldDB" id="A0A381NYY1"/>
<dbReference type="GO" id="GO:0004315">
    <property type="term" value="F:3-oxoacyl-[acyl-carrier-protein] synthase activity"/>
    <property type="evidence" value="ECO:0007669"/>
    <property type="project" value="InterPro"/>
</dbReference>
<dbReference type="CDD" id="cd00830">
    <property type="entry name" value="KAS_III"/>
    <property type="match status" value="1"/>
</dbReference>
<accession>A0A381NYY1</accession>
<evidence type="ECO:0000256" key="6">
    <source>
        <dbReference type="ARBA" id="ARBA00022832"/>
    </source>
</evidence>
<keyword evidence="4" id="KW-0444">Lipid biosynthesis</keyword>
<dbReference type="Gene3D" id="3.40.47.10">
    <property type="match status" value="1"/>
</dbReference>
<dbReference type="PANTHER" id="PTHR43091">
    <property type="entry name" value="3-OXOACYL-[ACYL-CARRIER-PROTEIN] SYNTHASE"/>
    <property type="match status" value="1"/>
</dbReference>
<evidence type="ECO:0000256" key="2">
    <source>
        <dbReference type="ARBA" id="ARBA00008642"/>
    </source>
</evidence>
<dbReference type="InterPro" id="IPR004655">
    <property type="entry name" value="FabH"/>
</dbReference>
<evidence type="ECO:0000256" key="8">
    <source>
        <dbReference type="ARBA" id="ARBA00023160"/>
    </source>
</evidence>
<organism evidence="11">
    <name type="scientific">marine metagenome</name>
    <dbReference type="NCBI Taxonomy" id="408172"/>
    <lineage>
        <taxon>unclassified sequences</taxon>
        <taxon>metagenomes</taxon>
        <taxon>ecological metagenomes</taxon>
    </lineage>
</organism>
<feature type="domain" description="Beta-ketoacyl-[acyl-carrier-protein] synthase III C-terminal" evidence="9">
    <location>
        <begin position="232"/>
        <end position="320"/>
    </location>
</feature>
<dbReference type="HAMAP" id="MF_01815">
    <property type="entry name" value="FabH"/>
    <property type="match status" value="1"/>
</dbReference>
<evidence type="ECO:0000256" key="7">
    <source>
        <dbReference type="ARBA" id="ARBA00023098"/>
    </source>
</evidence>
<reference evidence="11" key="1">
    <citation type="submission" date="2018-05" db="EMBL/GenBank/DDBJ databases">
        <authorList>
            <person name="Lanie J.A."/>
            <person name="Ng W.-L."/>
            <person name="Kazmierczak K.M."/>
            <person name="Andrzejewski T.M."/>
            <person name="Davidsen T.M."/>
            <person name="Wayne K.J."/>
            <person name="Tettelin H."/>
            <person name="Glass J.I."/>
            <person name="Rusch D."/>
            <person name="Podicherti R."/>
            <person name="Tsui H.-C.T."/>
            <person name="Winkler M.E."/>
        </authorList>
    </citation>
    <scope>NUCLEOTIDE SEQUENCE</scope>
</reference>
<dbReference type="InterPro" id="IPR013751">
    <property type="entry name" value="ACP_syn_III_N"/>
</dbReference>